<accession>A0A1J1HV30</accession>
<name>A0A1J1HV30_9DIPT</name>
<dbReference type="EMBL" id="CVRI01000020">
    <property type="protein sequence ID" value="CRK91212.1"/>
    <property type="molecule type" value="Genomic_DNA"/>
</dbReference>
<organism evidence="1 2">
    <name type="scientific">Clunio marinus</name>
    <dbReference type="NCBI Taxonomy" id="568069"/>
    <lineage>
        <taxon>Eukaryota</taxon>
        <taxon>Metazoa</taxon>
        <taxon>Ecdysozoa</taxon>
        <taxon>Arthropoda</taxon>
        <taxon>Hexapoda</taxon>
        <taxon>Insecta</taxon>
        <taxon>Pterygota</taxon>
        <taxon>Neoptera</taxon>
        <taxon>Endopterygota</taxon>
        <taxon>Diptera</taxon>
        <taxon>Nematocera</taxon>
        <taxon>Chironomoidea</taxon>
        <taxon>Chironomidae</taxon>
        <taxon>Clunio</taxon>
    </lineage>
</organism>
<dbReference type="AlphaFoldDB" id="A0A1J1HV30"/>
<keyword evidence="2" id="KW-1185">Reference proteome</keyword>
<evidence type="ECO:0000313" key="2">
    <source>
        <dbReference type="Proteomes" id="UP000183832"/>
    </source>
</evidence>
<sequence length="81" mass="9337">MNLMREVYLNINANLNNSFSDEMRAITLKYCAKTSTFVPEKIKGKMTQADLCLLFVSKHWHSQHFFAIANCHETTDDHSKG</sequence>
<evidence type="ECO:0000313" key="1">
    <source>
        <dbReference type="EMBL" id="CRK91212.1"/>
    </source>
</evidence>
<gene>
    <name evidence="1" type="ORF">CLUMA_CG004895</name>
</gene>
<proteinExistence type="predicted"/>
<protein>
    <submittedName>
        <fullName evidence="1">CLUMA_CG004895, isoform A</fullName>
    </submittedName>
</protein>
<reference evidence="1 2" key="1">
    <citation type="submission" date="2015-04" db="EMBL/GenBank/DDBJ databases">
        <authorList>
            <person name="Syromyatnikov M.Y."/>
            <person name="Popov V.N."/>
        </authorList>
    </citation>
    <scope>NUCLEOTIDE SEQUENCE [LARGE SCALE GENOMIC DNA]</scope>
</reference>
<dbReference type="Proteomes" id="UP000183832">
    <property type="component" value="Unassembled WGS sequence"/>
</dbReference>